<evidence type="ECO:0000313" key="6">
    <source>
        <dbReference type="EMBL" id="TCU89026.1"/>
    </source>
</evidence>
<feature type="signal peptide" evidence="5">
    <location>
        <begin position="1"/>
        <end position="19"/>
    </location>
</feature>
<comment type="caution">
    <text evidence="6">The sequence shown here is derived from an EMBL/GenBank/DDBJ whole genome shotgun (WGS) entry which is preliminary data.</text>
</comment>
<dbReference type="OrthoDB" id="9795222at2"/>
<dbReference type="PANTHER" id="PTHR31339">
    <property type="entry name" value="PECTIN LYASE-RELATED"/>
    <property type="match status" value="1"/>
</dbReference>
<keyword evidence="2 4" id="KW-0378">Hydrolase</keyword>
<dbReference type="InterPro" id="IPR012334">
    <property type="entry name" value="Pectin_lyas_fold"/>
</dbReference>
<dbReference type="PROSITE" id="PS51257">
    <property type="entry name" value="PROKAR_LIPOPROTEIN"/>
    <property type="match status" value="1"/>
</dbReference>
<reference evidence="6 7" key="1">
    <citation type="submission" date="2019-03" db="EMBL/GenBank/DDBJ databases">
        <title>Genomic Encyclopedia of Type Strains, Phase IV (KMG-IV): sequencing the most valuable type-strain genomes for metagenomic binning, comparative biology and taxonomic classification.</title>
        <authorList>
            <person name="Goeker M."/>
        </authorList>
    </citation>
    <scope>NUCLEOTIDE SEQUENCE [LARGE SCALE GENOMIC DNA]</scope>
    <source>
        <strain evidence="6 7">DSM 654</strain>
    </source>
</reference>
<dbReference type="InterPro" id="IPR051801">
    <property type="entry name" value="GH28_Enzymes"/>
</dbReference>
<accession>A0A4R3UFR2</accession>
<dbReference type="Proteomes" id="UP000295110">
    <property type="component" value="Unassembled WGS sequence"/>
</dbReference>
<sequence>MNLLIGRLALLIMTAVALAGCARVANGPLTLARTPANVSADNAKVCDAFAFGAVADGHAKDTVALQKAIDTCSAAGGGVVLLSRGTFLSGTITLHSHMTLRIATGATLLGSRDDEDYPTQHPPTVNTQLSECQRALIYAEGADHVRIDGGGTIDGNADIDKWRGMSRPERQRPMAIFTTLSTNVAIEDVTVRNAATWAVVNLEVEHLVIRGIAIDSPLGPTHDGIDVVDGRDVLIENVTVTAGDDGICLKSGSRKGLQDVTVRHARILGAGVANGLKLGTATVGAMRHILFEDVSIANAQAAAMAVESVDGAEVSDVTFRRITAHDVGTPFFVLLGARGKAPVGAIHDIRFETIRGDQLRYPWGSLLSGLPADATGEHDLKGITFKDIAITYAGVGAATGPRVFGSDDSEMARFPYYAGGYPDPKFIFATPTAKYEAIDYALPGWAFFVRHARGVRFEDCRIALNGDDRRSALAVKDAEIGGSCEAVSSKAAAE</sequence>
<keyword evidence="5" id="KW-0732">Signal</keyword>
<dbReference type="PANTHER" id="PTHR31339:SF9">
    <property type="entry name" value="PLASMIN AND FIBRONECTIN-BINDING PROTEIN A"/>
    <property type="match status" value="1"/>
</dbReference>
<comment type="similarity">
    <text evidence="1 4">Belongs to the glycosyl hydrolase 28 family.</text>
</comment>
<dbReference type="SUPFAM" id="SSF51126">
    <property type="entry name" value="Pectin lyase-like"/>
    <property type="match status" value="1"/>
</dbReference>
<dbReference type="Pfam" id="PF00295">
    <property type="entry name" value="Glyco_hydro_28"/>
    <property type="match status" value="1"/>
</dbReference>
<keyword evidence="7" id="KW-1185">Reference proteome</keyword>
<organism evidence="6 7">
    <name type="scientific">Roseateles saccharophilus</name>
    <name type="common">Pseudomonas saccharophila</name>
    <dbReference type="NCBI Taxonomy" id="304"/>
    <lineage>
        <taxon>Bacteria</taxon>
        <taxon>Pseudomonadati</taxon>
        <taxon>Pseudomonadota</taxon>
        <taxon>Betaproteobacteria</taxon>
        <taxon>Burkholderiales</taxon>
        <taxon>Sphaerotilaceae</taxon>
        <taxon>Roseateles</taxon>
    </lineage>
</organism>
<name>A0A4R3UFR2_ROSSA</name>
<proteinExistence type="inferred from homology"/>
<evidence type="ECO:0000313" key="7">
    <source>
        <dbReference type="Proteomes" id="UP000295110"/>
    </source>
</evidence>
<dbReference type="EMBL" id="SMBU01000035">
    <property type="protein sequence ID" value="TCU89026.1"/>
    <property type="molecule type" value="Genomic_DNA"/>
</dbReference>
<dbReference type="InterPro" id="IPR011050">
    <property type="entry name" value="Pectin_lyase_fold/virulence"/>
</dbReference>
<evidence type="ECO:0000256" key="1">
    <source>
        <dbReference type="ARBA" id="ARBA00008834"/>
    </source>
</evidence>
<dbReference type="InterPro" id="IPR006626">
    <property type="entry name" value="PbH1"/>
</dbReference>
<dbReference type="RefSeq" id="WP_132575555.1">
    <property type="nucleotide sequence ID" value="NZ_CBCSGL010000036.1"/>
</dbReference>
<feature type="chain" id="PRO_5020299033" evidence="5">
    <location>
        <begin position="20"/>
        <end position="494"/>
    </location>
</feature>
<dbReference type="AlphaFoldDB" id="A0A4R3UFR2"/>
<gene>
    <name evidence="6" type="ORF">EV671_10351</name>
</gene>
<dbReference type="InterPro" id="IPR000743">
    <property type="entry name" value="Glyco_hydro_28"/>
</dbReference>
<keyword evidence="3 4" id="KW-0326">Glycosidase</keyword>
<dbReference type="Gene3D" id="2.160.20.10">
    <property type="entry name" value="Single-stranded right-handed beta-helix, Pectin lyase-like"/>
    <property type="match status" value="1"/>
</dbReference>
<dbReference type="SMART" id="SM00710">
    <property type="entry name" value="PbH1"/>
    <property type="match status" value="7"/>
</dbReference>
<dbReference type="GO" id="GO:0005975">
    <property type="term" value="P:carbohydrate metabolic process"/>
    <property type="evidence" value="ECO:0007669"/>
    <property type="project" value="InterPro"/>
</dbReference>
<evidence type="ECO:0000256" key="2">
    <source>
        <dbReference type="ARBA" id="ARBA00022801"/>
    </source>
</evidence>
<evidence type="ECO:0000256" key="5">
    <source>
        <dbReference type="SAM" id="SignalP"/>
    </source>
</evidence>
<protein>
    <submittedName>
        <fullName evidence="6">Glycosyl hydrolase family 28</fullName>
    </submittedName>
</protein>
<evidence type="ECO:0000256" key="3">
    <source>
        <dbReference type="ARBA" id="ARBA00023295"/>
    </source>
</evidence>
<dbReference type="GO" id="GO:0004650">
    <property type="term" value="F:polygalacturonase activity"/>
    <property type="evidence" value="ECO:0007669"/>
    <property type="project" value="InterPro"/>
</dbReference>
<evidence type="ECO:0000256" key="4">
    <source>
        <dbReference type="RuleBase" id="RU361169"/>
    </source>
</evidence>